<protein>
    <submittedName>
        <fullName evidence="1">Uncharacterized protein</fullName>
    </submittedName>
</protein>
<evidence type="ECO:0000313" key="2">
    <source>
        <dbReference type="Proteomes" id="UP001057452"/>
    </source>
</evidence>
<evidence type="ECO:0000313" key="1">
    <source>
        <dbReference type="EMBL" id="KAI4826297.1"/>
    </source>
</evidence>
<dbReference type="Proteomes" id="UP001057452">
    <property type="component" value="Chromosome 6"/>
</dbReference>
<gene>
    <name evidence="1" type="ORF">KUCAC02_021934</name>
</gene>
<name>A0ACB9XJ41_CHAAC</name>
<keyword evidence="2" id="KW-1185">Reference proteome</keyword>
<accession>A0ACB9XJ41</accession>
<dbReference type="EMBL" id="CM043790">
    <property type="protein sequence ID" value="KAI4826297.1"/>
    <property type="molecule type" value="Genomic_DNA"/>
</dbReference>
<reference evidence="1" key="1">
    <citation type="submission" date="2022-05" db="EMBL/GenBank/DDBJ databases">
        <title>Chromosome-level genome of Chaenocephalus aceratus.</title>
        <authorList>
            <person name="Park H."/>
        </authorList>
    </citation>
    <scope>NUCLEOTIDE SEQUENCE</scope>
    <source>
        <strain evidence="1">KU_202001</strain>
    </source>
</reference>
<proteinExistence type="predicted"/>
<comment type="caution">
    <text evidence="1">The sequence shown here is derived from an EMBL/GenBank/DDBJ whole genome shotgun (WGS) entry which is preliminary data.</text>
</comment>
<sequence length="178" mass="19644">MSSYTRHRHGPLTPKALPIRQKTTVYPPAMGRMMRRDTVDKRLEGSSSPLNQSCGDDEVELWDEESFGSPSHLRSPSSVIFAAAPRLQGSPPGCTEAPRTGQFCFPKPGAPGRARPAGESALFKNVEPSGKSLSDSSRRQQTPLVNFNPFTPDSLLIQSATQQRNRRERTGMSEFCRL</sequence>
<organism evidence="1 2">
    <name type="scientific">Chaenocephalus aceratus</name>
    <name type="common">Blackfin icefish</name>
    <name type="synonym">Chaenichthys aceratus</name>
    <dbReference type="NCBI Taxonomy" id="36190"/>
    <lineage>
        <taxon>Eukaryota</taxon>
        <taxon>Metazoa</taxon>
        <taxon>Chordata</taxon>
        <taxon>Craniata</taxon>
        <taxon>Vertebrata</taxon>
        <taxon>Euteleostomi</taxon>
        <taxon>Actinopterygii</taxon>
        <taxon>Neopterygii</taxon>
        <taxon>Teleostei</taxon>
        <taxon>Neoteleostei</taxon>
        <taxon>Acanthomorphata</taxon>
        <taxon>Eupercaria</taxon>
        <taxon>Perciformes</taxon>
        <taxon>Notothenioidei</taxon>
        <taxon>Channichthyidae</taxon>
        <taxon>Chaenocephalus</taxon>
    </lineage>
</organism>